<dbReference type="InParanoid" id="A0A1J7IVI6"/>
<gene>
    <name evidence="2" type="ORF">CONLIGDRAFT_629395</name>
</gene>
<keyword evidence="1" id="KW-1133">Transmembrane helix</keyword>
<reference evidence="2 3" key="1">
    <citation type="submission" date="2016-10" db="EMBL/GenBank/DDBJ databases">
        <title>Draft genome sequence of Coniochaeta ligniaria NRRL30616, a lignocellulolytic fungus for bioabatement of inhibitors in plant biomass hydrolysates.</title>
        <authorList>
            <consortium name="DOE Joint Genome Institute"/>
            <person name="Jimenez D.J."/>
            <person name="Hector R.E."/>
            <person name="Riley R."/>
            <person name="Sun H."/>
            <person name="Grigoriev I.V."/>
            <person name="Van Elsas J.D."/>
            <person name="Nichols N.N."/>
        </authorList>
    </citation>
    <scope>NUCLEOTIDE SEQUENCE [LARGE SCALE GENOMIC DNA]</scope>
    <source>
        <strain evidence="2 3">NRRL 30616</strain>
    </source>
</reference>
<protein>
    <submittedName>
        <fullName evidence="2">Uncharacterized protein</fullName>
    </submittedName>
</protein>
<accession>A0A1J7IVI6</accession>
<dbReference type="OrthoDB" id="3205825at2759"/>
<proteinExistence type="predicted"/>
<dbReference type="Proteomes" id="UP000182658">
    <property type="component" value="Unassembled WGS sequence"/>
</dbReference>
<evidence type="ECO:0000313" key="3">
    <source>
        <dbReference type="Proteomes" id="UP000182658"/>
    </source>
</evidence>
<feature type="transmembrane region" description="Helical" evidence="1">
    <location>
        <begin position="41"/>
        <end position="63"/>
    </location>
</feature>
<dbReference type="EMBL" id="KV875095">
    <property type="protein sequence ID" value="OIW31719.1"/>
    <property type="molecule type" value="Genomic_DNA"/>
</dbReference>
<organism evidence="2 3">
    <name type="scientific">Coniochaeta ligniaria NRRL 30616</name>
    <dbReference type="NCBI Taxonomy" id="1408157"/>
    <lineage>
        <taxon>Eukaryota</taxon>
        <taxon>Fungi</taxon>
        <taxon>Dikarya</taxon>
        <taxon>Ascomycota</taxon>
        <taxon>Pezizomycotina</taxon>
        <taxon>Sordariomycetes</taxon>
        <taxon>Sordariomycetidae</taxon>
        <taxon>Coniochaetales</taxon>
        <taxon>Coniochaetaceae</taxon>
        <taxon>Coniochaeta</taxon>
    </lineage>
</organism>
<dbReference type="AlphaFoldDB" id="A0A1J7IVI6"/>
<keyword evidence="3" id="KW-1185">Reference proteome</keyword>
<name>A0A1J7IVI6_9PEZI</name>
<evidence type="ECO:0000313" key="2">
    <source>
        <dbReference type="EMBL" id="OIW31719.1"/>
    </source>
</evidence>
<evidence type="ECO:0000256" key="1">
    <source>
        <dbReference type="SAM" id="Phobius"/>
    </source>
</evidence>
<sequence>MAPDVATLLLGSTGACAAFTCIKACKQTYLCWHRSGKVNAYIVMVWLEWTSCLSVSLMSWMFLEKRTPPW</sequence>
<keyword evidence="1" id="KW-0812">Transmembrane</keyword>
<keyword evidence="1" id="KW-0472">Membrane</keyword>